<evidence type="ECO:0000256" key="5">
    <source>
        <dbReference type="ARBA" id="ARBA00047686"/>
    </source>
</evidence>
<dbReference type="InterPro" id="IPR033704">
    <property type="entry name" value="dUTPase_trimeric"/>
</dbReference>
<keyword evidence="3 7" id="KW-0378">Hydrolase</keyword>
<evidence type="ECO:0000256" key="4">
    <source>
        <dbReference type="ARBA" id="ARBA00023080"/>
    </source>
</evidence>
<evidence type="ECO:0000313" key="7">
    <source>
        <dbReference type="EMBL" id="PVY84262.1"/>
    </source>
</evidence>
<comment type="catalytic activity">
    <reaction evidence="5">
        <text>dUTP + H2O = dUMP + diphosphate + H(+)</text>
        <dbReference type="Rhea" id="RHEA:10248"/>
        <dbReference type="ChEBI" id="CHEBI:15377"/>
        <dbReference type="ChEBI" id="CHEBI:15378"/>
        <dbReference type="ChEBI" id="CHEBI:33019"/>
        <dbReference type="ChEBI" id="CHEBI:61555"/>
        <dbReference type="ChEBI" id="CHEBI:246422"/>
        <dbReference type="EC" id="3.6.1.23"/>
    </reaction>
</comment>
<dbReference type="GO" id="GO:0000287">
    <property type="term" value="F:magnesium ion binding"/>
    <property type="evidence" value="ECO:0007669"/>
    <property type="project" value="InterPro"/>
</dbReference>
<evidence type="ECO:0000256" key="3">
    <source>
        <dbReference type="ARBA" id="ARBA00022801"/>
    </source>
</evidence>
<sequence length="181" mass="20202">MTTRGFEIVSKYQDENLTLPQRSTFQAAGYDFEAAQDIVIPSIIHQEAFRKLNPLALTRLDKVLADPSWQEVLKPVLIPTGIKAYMGAGEYLQLVARSSAPIKKRMMMPNGVGVVDADYYDNASNEGEIFFQYINFGLQDVHIKKGERIGQGIFLPYLLADNDQTTQKAQRQGGFGSTGEH</sequence>
<dbReference type="SUPFAM" id="SSF51283">
    <property type="entry name" value="dUTPase-like"/>
    <property type="match status" value="1"/>
</dbReference>
<dbReference type="EC" id="3.6.1.23" evidence="2"/>
<dbReference type="GO" id="GO:0004170">
    <property type="term" value="F:dUTP diphosphatase activity"/>
    <property type="evidence" value="ECO:0007669"/>
    <property type="project" value="UniProtKB-EC"/>
</dbReference>
<dbReference type="EMBL" id="QEKT01000004">
    <property type="protein sequence ID" value="PVY84262.1"/>
    <property type="molecule type" value="Genomic_DNA"/>
</dbReference>
<organism evidence="7 8">
    <name type="scientific">Convivina intestini</name>
    <dbReference type="NCBI Taxonomy" id="1505726"/>
    <lineage>
        <taxon>Bacteria</taxon>
        <taxon>Bacillati</taxon>
        <taxon>Bacillota</taxon>
        <taxon>Bacilli</taxon>
        <taxon>Lactobacillales</taxon>
        <taxon>Lactobacillaceae</taxon>
        <taxon>Convivina</taxon>
    </lineage>
</organism>
<keyword evidence="8" id="KW-1185">Reference proteome</keyword>
<comment type="caution">
    <text evidence="7">The sequence shown here is derived from an EMBL/GenBank/DDBJ whole genome shotgun (WGS) entry which is preliminary data.</text>
</comment>
<dbReference type="AlphaFoldDB" id="A0A2U1D9P6"/>
<evidence type="ECO:0000256" key="2">
    <source>
        <dbReference type="ARBA" id="ARBA00012379"/>
    </source>
</evidence>
<accession>A0A2U1D9P6</accession>
<evidence type="ECO:0000259" key="6">
    <source>
        <dbReference type="Pfam" id="PF00692"/>
    </source>
</evidence>
<evidence type="ECO:0000313" key="8">
    <source>
        <dbReference type="Proteomes" id="UP000245433"/>
    </source>
</evidence>
<comment type="similarity">
    <text evidence="1">Belongs to the dUTPase family.</text>
</comment>
<dbReference type="GO" id="GO:0006226">
    <property type="term" value="P:dUMP biosynthetic process"/>
    <property type="evidence" value="ECO:0007669"/>
    <property type="project" value="InterPro"/>
</dbReference>
<protein>
    <recommendedName>
        <fullName evidence="2">dUTP diphosphatase</fullName>
        <ecNumber evidence="2">3.6.1.23</ecNumber>
    </recommendedName>
</protein>
<dbReference type="InterPro" id="IPR008181">
    <property type="entry name" value="dUTPase"/>
</dbReference>
<dbReference type="InterPro" id="IPR029054">
    <property type="entry name" value="dUTPase-like"/>
</dbReference>
<evidence type="ECO:0000256" key="1">
    <source>
        <dbReference type="ARBA" id="ARBA00006581"/>
    </source>
</evidence>
<proteinExistence type="inferred from homology"/>
<dbReference type="PANTHER" id="PTHR11241">
    <property type="entry name" value="DEOXYURIDINE 5'-TRIPHOSPHATE NUCLEOTIDOHYDROLASE"/>
    <property type="match status" value="1"/>
</dbReference>
<dbReference type="OrthoDB" id="9809956at2"/>
<dbReference type="PANTHER" id="PTHR11241:SF0">
    <property type="entry name" value="DEOXYURIDINE 5'-TRIPHOSPHATE NUCLEOTIDOHYDROLASE"/>
    <property type="match status" value="1"/>
</dbReference>
<reference evidence="7 8" key="1">
    <citation type="submission" date="2018-04" db="EMBL/GenBank/DDBJ databases">
        <title>Genomic Encyclopedia of Type Strains, Phase IV (KMG-IV): sequencing the most valuable type-strain genomes for metagenomic binning, comparative biology and taxonomic classification.</title>
        <authorList>
            <person name="Goeker M."/>
        </authorList>
    </citation>
    <scope>NUCLEOTIDE SEQUENCE [LARGE SCALE GENOMIC DNA]</scope>
    <source>
        <strain evidence="7 8">DSM 28795</strain>
    </source>
</reference>
<name>A0A2U1D9P6_9LACO</name>
<dbReference type="Proteomes" id="UP000245433">
    <property type="component" value="Unassembled WGS sequence"/>
</dbReference>
<gene>
    <name evidence="7" type="ORF">C7384_1044</name>
</gene>
<dbReference type="Pfam" id="PF00692">
    <property type="entry name" value="dUTPase"/>
    <property type="match status" value="1"/>
</dbReference>
<dbReference type="InterPro" id="IPR036157">
    <property type="entry name" value="dUTPase-like_sf"/>
</dbReference>
<dbReference type="CDD" id="cd07557">
    <property type="entry name" value="trimeric_dUTPase"/>
    <property type="match status" value="1"/>
</dbReference>
<feature type="domain" description="dUTPase-like" evidence="6">
    <location>
        <begin position="75"/>
        <end position="179"/>
    </location>
</feature>
<keyword evidence="4" id="KW-0546">Nucleotide metabolism</keyword>
<dbReference type="RefSeq" id="WP_089939038.1">
    <property type="nucleotide sequence ID" value="NZ_CAKOEX010000006.1"/>
</dbReference>
<dbReference type="Gene3D" id="2.70.40.10">
    <property type="match status" value="1"/>
</dbReference>
<dbReference type="GO" id="GO:0046081">
    <property type="term" value="P:dUTP catabolic process"/>
    <property type="evidence" value="ECO:0007669"/>
    <property type="project" value="InterPro"/>
</dbReference>